<dbReference type="InterPro" id="IPR005569">
    <property type="entry name" value="Arc_DNA-bd_dom"/>
</dbReference>
<evidence type="ECO:0000313" key="3">
    <source>
        <dbReference type="Proteomes" id="UP000240382"/>
    </source>
</evidence>
<reference evidence="2 3" key="1">
    <citation type="submission" date="2018-03" db="EMBL/GenBank/DDBJ databases">
        <title>Whole Genome Sequencing of Escherichia coli isolates from wildlife.</title>
        <authorList>
            <person name="Whitehouse C.A."/>
            <person name="Lacher D.W."/>
            <person name="Mammel M.K."/>
            <person name="Barnaba T."/>
            <person name="Lorch J.M."/>
        </authorList>
    </citation>
    <scope>NUCLEOTIDE SEQUENCE [LARGE SCALE GENOMIC DNA]</scope>
    <source>
        <strain evidence="2 3">20507-2</strain>
    </source>
</reference>
<organism evidence="2 3">
    <name type="scientific">Escherichia albertii</name>
    <dbReference type="NCBI Taxonomy" id="208962"/>
    <lineage>
        <taxon>Bacteria</taxon>
        <taxon>Pseudomonadati</taxon>
        <taxon>Pseudomonadota</taxon>
        <taxon>Gammaproteobacteria</taxon>
        <taxon>Enterobacterales</taxon>
        <taxon>Enterobacteriaceae</taxon>
        <taxon>Escherichia</taxon>
    </lineage>
</organism>
<keyword evidence="2" id="KW-0238">DNA-binding</keyword>
<proteinExistence type="predicted"/>
<dbReference type="InterPro" id="IPR010985">
    <property type="entry name" value="Ribbon_hlx_hlx"/>
</dbReference>
<gene>
    <name evidence="2" type="ORF">C7B09_18450</name>
</gene>
<dbReference type="EMBL" id="PYQT01000023">
    <property type="protein sequence ID" value="PSY40016.1"/>
    <property type="molecule type" value="Genomic_DNA"/>
</dbReference>
<accession>A0ABX5HE52</accession>
<dbReference type="Proteomes" id="UP000240382">
    <property type="component" value="Unassembled WGS sequence"/>
</dbReference>
<dbReference type="Pfam" id="PF03869">
    <property type="entry name" value="Arc"/>
    <property type="match status" value="1"/>
</dbReference>
<dbReference type="SUPFAM" id="SSF47598">
    <property type="entry name" value="Ribbon-helix-helix"/>
    <property type="match status" value="1"/>
</dbReference>
<feature type="domain" description="Arc-like DNA binding" evidence="1">
    <location>
        <begin position="2"/>
        <end position="43"/>
    </location>
</feature>
<sequence length="104" mass="11927">MSREDAQMKIRLPAELKELLENAARANGRSLNAEVLQRLRSSFPAINKLESQNTHAFLYLRQAEGMGLGREAESLLNEWGKNIEKNTELLERLHELVENRLGKK</sequence>
<comment type="caution">
    <text evidence="2">The sequence shown here is derived from an EMBL/GenBank/DDBJ whole genome shotgun (WGS) entry which is preliminary data.</text>
</comment>
<name>A0ABX5HE52_ESCAL</name>
<keyword evidence="3" id="KW-1185">Reference proteome</keyword>
<dbReference type="InterPro" id="IPR013321">
    <property type="entry name" value="Arc_rbn_hlx_hlx"/>
</dbReference>
<dbReference type="Gene3D" id="1.10.1220.10">
    <property type="entry name" value="Met repressor-like"/>
    <property type="match status" value="1"/>
</dbReference>
<protein>
    <submittedName>
        <fullName evidence="2">Arc family DNA-binding protein</fullName>
    </submittedName>
</protein>
<evidence type="ECO:0000313" key="2">
    <source>
        <dbReference type="EMBL" id="PSY40016.1"/>
    </source>
</evidence>
<evidence type="ECO:0000259" key="1">
    <source>
        <dbReference type="Pfam" id="PF03869"/>
    </source>
</evidence>
<dbReference type="GO" id="GO:0003677">
    <property type="term" value="F:DNA binding"/>
    <property type="evidence" value="ECO:0007669"/>
    <property type="project" value="UniProtKB-KW"/>
</dbReference>